<feature type="domain" description="T-SNARE coiled-coil homology" evidence="5">
    <location>
        <begin position="289"/>
        <end position="351"/>
    </location>
</feature>
<gene>
    <name evidence="7" type="ORF">A0J61_02000</name>
</gene>
<keyword evidence="3" id="KW-0175">Coiled coil</keyword>
<dbReference type="GO" id="GO:0035091">
    <property type="term" value="F:phosphatidylinositol binding"/>
    <property type="evidence" value="ECO:0007669"/>
    <property type="project" value="InterPro"/>
</dbReference>
<organism evidence="7 8">
    <name type="scientific">Choanephora cucurbitarum</name>
    <dbReference type="NCBI Taxonomy" id="101091"/>
    <lineage>
        <taxon>Eukaryota</taxon>
        <taxon>Fungi</taxon>
        <taxon>Fungi incertae sedis</taxon>
        <taxon>Mucoromycota</taxon>
        <taxon>Mucoromycotina</taxon>
        <taxon>Mucoromycetes</taxon>
        <taxon>Mucorales</taxon>
        <taxon>Mucorineae</taxon>
        <taxon>Choanephoraceae</taxon>
        <taxon>Choanephoroideae</taxon>
        <taxon>Choanephora</taxon>
    </lineage>
</organism>
<comment type="function">
    <text evidence="4">Essential for proper morphogenesis of the vacuole. May exist as structural reinforcement on the surface of the vacuolar membrane and be required for maintenance against rupture by osmotic pressure.</text>
</comment>
<dbReference type="SMART" id="SM00312">
    <property type="entry name" value="PX"/>
    <property type="match status" value="1"/>
</dbReference>
<dbReference type="SMART" id="SM00397">
    <property type="entry name" value="t_SNARE"/>
    <property type="match status" value="1"/>
</dbReference>
<name>A0A1C7NRR6_9FUNG</name>
<evidence type="ECO:0000256" key="4">
    <source>
        <dbReference type="ARBA" id="ARBA00054927"/>
    </source>
</evidence>
<dbReference type="PROSITE" id="PS50195">
    <property type="entry name" value="PX"/>
    <property type="match status" value="1"/>
</dbReference>
<proteinExistence type="predicted"/>
<dbReference type="PROSITE" id="PS50192">
    <property type="entry name" value="T_SNARE"/>
    <property type="match status" value="1"/>
</dbReference>
<comment type="caution">
    <text evidence="7">The sequence shown here is derived from an EMBL/GenBank/DDBJ whole genome shotgun (WGS) entry which is preliminary data.</text>
</comment>
<dbReference type="Proteomes" id="UP000093000">
    <property type="component" value="Unassembled WGS sequence"/>
</dbReference>
<reference evidence="7 8" key="1">
    <citation type="submission" date="2016-03" db="EMBL/GenBank/DDBJ databases">
        <title>Choanephora cucurbitarum.</title>
        <authorList>
            <person name="Min B."/>
            <person name="Park H."/>
            <person name="Park J.-H."/>
            <person name="Shin H.-D."/>
            <person name="Choi I.-G."/>
        </authorList>
    </citation>
    <scope>NUCLEOTIDE SEQUENCE [LARGE SCALE GENOMIC DNA]</scope>
    <source>
        <strain evidence="7 8">KUS-F28377</strain>
    </source>
</reference>
<dbReference type="Pfam" id="PF00787">
    <property type="entry name" value="PX"/>
    <property type="match status" value="1"/>
</dbReference>
<dbReference type="CDD" id="cd15858">
    <property type="entry name" value="SNARE_VAM7"/>
    <property type="match status" value="1"/>
</dbReference>
<comment type="subcellular location">
    <subcellularLocation>
        <location evidence="1">Vacuole</location>
    </subcellularLocation>
</comment>
<dbReference type="PANTHER" id="PTHR22775">
    <property type="entry name" value="SORTING NEXIN"/>
    <property type="match status" value="1"/>
</dbReference>
<keyword evidence="8" id="KW-1185">Reference proteome</keyword>
<dbReference type="InterPro" id="IPR000727">
    <property type="entry name" value="T_SNARE_dom"/>
</dbReference>
<dbReference type="GO" id="GO:0016192">
    <property type="term" value="P:vesicle-mediated transport"/>
    <property type="evidence" value="ECO:0007669"/>
    <property type="project" value="UniProtKB-ARBA"/>
</dbReference>
<dbReference type="InterPro" id="IPR001683">
    <property type="entry name" value="PX_dom"/>
</dbReference>
<keyword evidence="2" id="KW-0926">Vacuole</keyword>
<dbReference type="FunFam" id="1.20.5.110:FF:000058">
    <property type="entry name" value="VAM7p Vacuolar SNARE protein"/>
    <property type="match status" value="1"/>
</dbReference>
<dbReference type="SUPFAM" id="SSF64268">
    <property type="entry name" value="PX domain"/>
    <property type="match status" value="1"/>
</dbReference>
<evidence type="ECO:0000259" key="5">
    <source>
        <dbReference type="PROSITE" id="PS50192"/>
    </source>
</evidence>
<dbReference type="OrthoDB" id="428895at2759"/>
<protein>
    <submittedName>
        <fullName evidence="7">Vacuolar morphogenesis protein 7</fullName>
    </submittedName>
</protein>
<dbReference type="GO" id="GO:0007034">
    <property type="term" value="P:vacuolar transport"/>
    <property type="evidence" value="ECO:0007669"/>
    <property type="project" value="UniProtKB-ARBA"/>
</dbReference>
<evidence type="ECO:0000256" key="1">
    <source>
        <dbReference type="ARBA" id="ARBA00004116"/>
    </source>
</evidence>
<dbReference type="Gene3D" id="1.20.5.110">
    <property type="match status" value="1"/>
</dbReference>
<dbReference type="EMBL" id="LUGH01000071">
    <property type="protein sequence ID" value="OBZ89944.1"/>
    <property type="molecule type" value="Genomic_DNA"/>
</dbReference>
<dbReference type="GO" id="GO:0097576">
    <property type="term" value="P:vacuole fusion"/>
    <property type="evidence" value="ECO:0007669"/>
    <property type="project" value="UniProtKB-ARBA"/>
</dbReference>
<evidence type="ECO:0000259" key="6">
    <source>
        <dbReference type="PROSITE" id="PS50195"/>
    </source>
</evidence>
<dbReference type="InParanoid" id="A0A1C7NRR6"/>
<dbReference type="STRING" id="101091.A0A1C7NRR6"/>
<evidence type="ECO:0000313" key="7">
    <source>
        <dbReference type="EMBL" id="OBZ89944.1"/>
    </source>
</evidence>
<dbReference type="Gene3D" id="3.30.1520.10">
    <property type="entry name" value="Phox-like domain"/>
    <property type="match status" value="1"/>
</dbReference>
<sequence length="351" mass="40934">MSNNQGSIQAIFIKEIETRYDPKAYMMYRIDIQAAVRQWQVWKRYSDFINLHKQLSHTFPHNPVPAQLPQKRFFPSTISSPDRINDRRERLEGYLRTLHSCRDDRWRKTEIWSRFLGLPDNMTVNDSLTFSSWLDEYDQLVGITREVRSLINSRNAHQGQHEVSDAMQCELKAKKGLVTLSSRLTLLESSLHELSPLVVADEERRRQDKLNNLKTEYTVLQQLVSTVRQEDKRTLPPSVEKEVSPVPCRPSGGRAFGAAFLRQQKEQKKFEETELTRGLDNKELLNYQTQVMQEQDDHIEQFSQMLGRQKELGLAIHHELENQISLLESLDVQVDNTQAKLAFANKKLSML</sequence>
<evidence type="ECO:0000313" key="8">
    <source>
        <dbReference type="Proteomes" id="UP000093000"/>
    </source>
</evidence>
<dbReference type="AlphaFoldDB" id="A0A1C7NRR6"/>
<evidence type="ECO:0000256" key="3">
    <source>
        <dbReference type="ARBA" id="ARBA00023054"/>
    </source>
</evidence>
<evidence type="ECO:0000256" key="2">
    <source>
        <dbReference type="ARBA" id="ARBA00022554"/>
    </source>
</evidence>
<dbReference type="GO" id="GO:0000329">
    <property type="term" value="C:fungal-type vacuole membrane"/>
    <property type="evidence" value="ECO:0007669"/>
    <property type="project" value="UniProtKB-ARBA"/>
</dbReference>
<dbReference type="PANTHER" id="PTHR22775:SF3">
    <property type="entry name" value="SORTING NEXIN-13"/>
    <property type="match status" value="1"/>
</dbReference>
<accession>A0A1C7NRR6</accession>
<dbReference type="SUPFAM" id="SSF58038">
    <property type="entry name" value="SNARE fusion complex"/>
    <property type="match status" value="1"/>
</dbReference>
<feature type="domain" description="PX" evidence="6">
    <location>
        <begin position="6"/>
        <end position="122"/>
    </location>
</feature>
<dbReference type="FunCoup" id="A0A1C7NRR6">
    <property type="interactions" value="70"/>
</dbReference>
<dbReference type="InterPro" id="IPR036871">
    <property type="entry name" value="PX_dom_sf"/>
</dbReference>